<dbReference type="OMA" id="FFKLLCH"/>
<reference evidence="11" key="3">
    <citation type="submission" date="2025-09" db="UniProtKB">
        <authorList>
            <consortium name="Ensembl"/>
        </authorList>
    </citation>
    <scope>IDENTIFICATION</scope>
    <source>
        <strain evidence="11">2N</strain>
    </source>
</reference>
<dbReference type="CTD" id="3049"/>
<dbReference type="STRING" id="10141.ENSCPOP00000020024"/>
<dbReference type="KEGG" id="cpoc:100717416"/>
<dbReference type="GO" id="GO:0019825">
    <property type="term" value="F:oxygen binding"/>
    <property type="evidence" value="ECO:0007669"/>
    <property type="project" value="InterPro"/>
</dbReference>
<keyword evidence="7" id="KW-0007">Acetylation</keyword>
<dbReference type="GO" id="GO:0004601">
    <property type="term" value="F:peroxidase activity"/>
    <property type="evidence" value="ECO:0007669"/>
    <property type="project" value="TreeGrafter"/>
</dbReference>
<dbReference type="GO" id="GO:0042744">
    <property type="term" value="P:hydrogen peroxide catabolic process"/>
    <property type="evidence" value="ECO:0007669"/>
    <property type="project" value="TreeGrafter"/>
</dbReference>
<dbReference type="InterPro" id="IPR050056">
    <property type="entry name" value="Hemoglobin_oxygen_transport"/>
</dbReference>
<keyword evidence="2 9" id="KW-0813">Transport</keyword>
<comment type="similarity">
    <text evidence="1 9">Belongs to the globin family.</text>
</comment>
<dbReference type="eggNOG" id="KOG3378">
    <property type="taxonomic scope" value="Eukaryota"/>
</dbReference>
<dbReference type="GeneID" id="100717416"/>
<dbReference type="EMBL" id="AAKN02007377">
    <property type="status" value="NOT_ANNOTATED_CDS"/>
    <property type="molecule type" value="Genomic_DNA"/>
</dbReference>
<dbReference type="RefSeq" id="XP_003478115.1">
    <property type="nucleotide sequence ID" value="XM_003478067.5"/>
</dbReference>
<dbReference type="PROSITE" id="PS01033">
    <property type="entry name" value="GLOBIN"/>
    <property type="match status" value="1"/>
</dbReference>
<gene>
    <name evidence="11" type="primary">HBQ1</name>
</gene>
<dbReference type="FunFam" id="1.10.490.10:FF:000002">
    <property type="entry name" value="Hemoglobin subunit alpha"/>
    <property type="match status" value="1"/>
</dbReference>
<keyword evidence="5 9" id="KW-0561">Oxygen transport</keyword>
<evidence type="ECO:0000256" key="9">
    <source>
        <dbReference type="RuleBase" id="RU000356"/>
    </source>
</evidence>
<evidence type="ECO:0000313" key="12">
    <source>
        <dbReference type="Proteomes" id="UP000005447"/>
    </source>
</evidence>
<dbReference type="Pfam" id="PF00042">
    <property type="entry name" value="Globin"/>
    <property type="match status" value="1"/>
</dbReference>
<sequence>MALSPAEQEMVRALWKKMGTNVCIYVTEALERTFLAFPSTKTYFPHWDLSTGSAQIKTHGQKVADALTLAVNQLYDLTGALSALSDLHAHKFCVNPINFQLLGHCLLVTLARHYPGDFSPAMQMSLDKFLNLVTSALASKYP</sequence>
<dbReference type="HOGENOM" id="CLU_003827_10_2_1"/>
<dbReference type="PANTHER" id="PTHR11442">
    <property type="entry name" value="HEMOGLOBIN FAMILY MEMBER"/>
    <property type="match status" value="1"/>
</dbReference>
<dbReference type="GO" id="GO:0005344">
    <property type="term" value="F:oxygen carrier activity"/>
    <property type="evidence" value="ECO:0007669"/>
    <property type="project" value="UniProtKB-KW"/>
</dbReference>
<keyword evidence="3" id="KW-0597">Phosphoprotein</keyword>
<dbReference type="GO" id="GO:0072562">
    <property type="term" value="C:blood microparticle"/>
    <property type="evidence" value="ECO:0007669"/>
    <property type="project" value="TreeGrafter"/>
</dbReference>
<protein>
    <submittedName>
        <fullName evidence="11">Hemoglobin subunit theta 1</fullName>
    </submittedName>
</protein>
<dbReference type="GO" id="GO:0020037">
    <property type="term" value="F:heme binding"/>
    <property type="evidence" value="ECO:0007669"/>
    <property type="project" value="InterPro"/>
</dbReference>
<dbReference type="InterPro" id="IPR012292">
    <property type="entry name" value="Globin/Proto"/>
</dbReference>
<evidence type="ECO:0000256" key="5">
    <source>
        <dbReference type="ARBA" id="ARBA00022621"/>
    </source>
</evidence>
<dbReference type="GO" id="GO:0005833">
    <property type="term" value="C:hemoglobin complex"/>
    <property type="evidence" value="ECO:0007669"/>
    <property type="project" value="InterPro"/>
</dbReference>
<evidence type="ECO:0000313" key="11">
    <source>
        <dbReference type="Ensembl" id="ENSCPOP00000020024.1"/>
    </source>
</evidence>
<dbReference type="Proteomes" id="UP000005447">
    <property type="component" value="Unassembled WGS sequence"/>
</dbReference>
<keyword evidence="4 9" id="KW-0349">Heme</keyword>
<dbReference type="SUPFAM" id="SSF46458">
    <property type="entry name" value="Globin-like"/>
    <property type="match status" value="1"/>
</dbReference>
<dbReference type="InterPro" id="IPR009050">
    <property type="entry name" value="Globin-like_sf"/>
</dbReference>
<evidence type="ECO:0000256" key="3">
    <source>
        <dbReference type="ARBA" id="ARBA00022553"/>
    </source>
</evidence>
<dbReference type="VEuPathDB" id="HostDB:ENSCPOG00000027187"/>
<keyword evidence="8" id="KW-0408">Iron</keyword>
<dbReference type="Gene3D" id="1.10.490.10">
    <property type="entry name" value="Globins"/>
    <property type="match status" value="1"/>
</dbReference>
<dbReference type="AlphaFoldDB" id="H0WAL2"/>
<dbReference type="GeneTree" id="ENSGT00940000162598"/>
<proteinExistence type="inferred from homology"/>
<keyword evidence="6" id="KW-0479">Metal-binding</keyword>
<dbReference type="CDD" id="cd08927">
    <property type="entry name" value="Hb-alpha-like"/>
    <property type="match status" value="1"/>
</dbReference>
<dbReference type="GO" id="GO:0005506">
    <property type="term" value="F:iron ion binding"/>
    <property type="evidence" value="ECO:0007669"/>
    <property type="project" value="InterPro"/>
</dbReference>
<keyword evidence="12" id="KW-1185">Reference proteome</keyword>
<dbReference type="PANTHER" id="PTHR11442:SF15">
    <property type="entry name" value="HEMOGLOBIN SUBUNIT THETA-1"/>
    <property type="match status" value="1"/>
</dbReference>
<reference evidence="11" key="2">
    <citation type="submission" date="2025-08" db="UniProtKB">
        <authorList>
            <consortium name="Ensembl"/>
        </authorList>
    </citation>
    <scope>IDENTIFICATION</scope>
    <source>
        <strain evidence="11">2N</strain>
    </source>
</reference>
<dbReference type="Ensembl" id="ENSCPOT00000023076.2">
    <property type="protein sequence ID" value="ENSCPOP00000020024.1"/>
    <property type="gene ID" value="ENSCPOG00000027187.2"/>
</dbReference>
<dbReference type="InterPro" id="IPR002339">
    <property type="entry name" value="Hemoglobin_pi"/>
</dbReference>
<dbReference type="GO" id="GO:0043177">
    <property type="term" value="F:organic acid binding"/>
    <property type="evidence" value="ECO:0007669"/>
    <property type="project" value="TreeGrafter"/>
</dbReference>
<evidence type="ECO:0000256" key="7">
    <source>
        <dbReference type="ARBA" id="ARBA00022990"/>
    </source>
</evidence>
<accession>H0WAL2</accession>
<dbReference type="FunCoup" id="H0WAL2">
    <property type="interactions" value="8"/>
</dbReference>
<dbReference type="Bgee" id="ENSCPOG00000027187">
    <property type="expression patterns" value="Expressed in hypothalamus and 3 other cell types or tissues"/>
</dbReference>
<reference evidence="12" key="1">
    <citation type="journal article" date="2011" name="Nature">
        <title>A high-resolution map of human evolutionary constraint using 29 mammals.</title>
        <authorList>
            <person name="Lindblad-Toh K."/>
            <person name="Garber M."/>
            <person name="Zuk O."/>
            <person name="Lin M.F."/>
            <person name="Parker B.J."/>
            <person name="Washietl S."/>
            <person name="Kheradpour P."/>
            <person name="Ernst J."/>
            <person name="Jordan G."/>
            <person name="Mauceli E."/>
            <person name="Ward L.D."/>
            <person name="Lowe C.B."/>
            <person name="Holloway A.K."/>
            <person name="Clamp M."/>
            <person name="Gnerre S."/>
            <person name="Alfoldi J."/>
            <person name="Beal K."/>
            <person name="Chang J."/>
            <person name="Clawson H."/>
            <person name="Cuff J."/>
            <person name="Di Palma F."/>
            <person name="Fitzgerald S."/>
            <person name="Flicek P."/>
            <person name="Guttman M."/>
            <person name="Hubisz M.J."/>
            <person name="Jaffe D.B."/>
            <person name="Jungreis I."/>
            <person name="Kent W.J."/>
            <person name="Kostka D."/>
            <person name="Lara M."/>
            <person name="Martins A.L."/>
            <person name="Massingham T."/>
            <person name="Moltke I."/>
            <person name="Raney B.J."/>
            <person name="Rasmussen M.D."/>
            <person name="Robinson J."/>
            <person name="Stark A."/>
            <person name="Vilella A.J."/>
            <person name="Wen J."/>
            <person name="Xie X."/>
            <person name="Zody M.C."/>
            <person name="Baldwin J."/>
            <person name="Bloom T."/>
            <person name="Chin C.W."/>
            <person name="Heiman D."/>
            <person name="Nicol R."/>
            <person name="Nusbaum C."/>
            <person name="Young S."/>
            <person name="Wilkinson J."/>
            <person name="Worley K.C."/>
            <person name="Kovar C.L."/>
            <person name="Muzny D.M."/>
            <person name="Gibbs R.A."/>
            <person name="Cree A."/>
            <person name="Dihn H.H."/>
            <person name="Fowler G."/>
            <person name="Jhangiani S."/>
            <person name="Joshi V."/>
            <person name="Lee S."/>
            <person name="Lewis L.R."/>
            <person name="Nazareth L.V."/>
            <person name="Okwuonu G."/>
            <person name="Santibanez J."/>
            <person name="Warren W.C."/>
            <person name="Mardis E.R."/>
            <person name="Weinstock G.M."/>
            <person name="Wilson R.K."/>
            <person name="Delehaunty K."/>
            <person name="Dooling D."/>
            <person name="Fronik C."/>
            <person name="Fulton L."/>
            <person name="Fulton B."/>
            <person name="Graves T."/>
            <person name="Minx P."/>
            <person name="Sodergren E."/>
            <person name="Birney E."/>
            <person name="Margulies E.H."/>
            <person name="Herrero J."/>
            <person name="Green E.D."/>
            <person name="Haussler D."/>
            <person name="Siepel A."/>
            <person name="Goldman N."/>
            <person name="Pollard K.S."/>
            <person name="Pedersen J.S."/>
            <person name="Lander E.S."/>
            <person name="Kellis M."/>
        </authorList>
    </citation>
    <scope>NUCLEOTIDE SEQUENCE [LARGE SCALE GENOMIC DNA]</scope>
    <source>
        <strain evidence="12">2N</strain>
    </source>
</reference>
<dbReference type="PRINTS" id="PR00815">
    <property type="entry name" value="PIHAEM"/>
</dbReference>
<organism evidence="11 12">
    <name type="scientific">Cavia porcellus</name>
    <name type="common">Guinea pig</name>
    <dbReference type="NCBI Taxonomy" id="10141"/>
    <lineage>
        <taxon>Eukaryota</taxon>
        <taxon>Metazoa</taxon>
        <taxon>Chordata</taxon>
        <taxon>Craniata</taxon>
        <taxon>Vertebrata</taxon>
        <taxon>Euteleostomi</taxon>
        <taxon>Mammalia</taxon>
        <taxon>Eutheria</taxon>
        <taxon>Euarchontoglires</taxon>
        <taxon>Glires</taxon>
        <taxon>Rodentia</taxon>
        <taxon>Hystricomorpha</taxon>
        <taxon>Caviidae</taxon>
        <taxon>Cavia</taxon>
    </lineage>
</organism>
<evidence type="ECO:0000256" key="4">
    <source>
        <dbReference type="ARBA" id="ARBA00022617"/>
    </source>
</evidence>
<name>H0WAL2_CAVPO</name>
<dbReference type="GO" id="GO:0031838">
    <property type="term" value="C:haptoglobin-hemoglobin complex"/>
    <property type="evidence" value="ECO:0007669"/>
    <property type="project" value="TreeGrafter"/>
</dbReference>
<evidence type="ECO:0000256" key="1">
    <source>
        <dbReference type="ARBA" id="ARBA00008705"/>
    </source>
</evidence>
<dbReference type="GO" id="GO:0031720">
    <property type="term" value="F:haptoglobin binding"/>
    <property type="evidence" value="ECO:0007669"/>
    <property type="project" value="TreeGrafter"/>
</dbReference>
<evidence type="ECO:0000256" key="8">
    <source>
        <dbReference type="ARBA" id="ARBA00023004"/>
    </source>
</evidence>
<dbReference type="InParanoid" id="H0WAL2"/>
<dbReference type="InterPro" id="IPR002338">
    <property type="entry name" value="Hemoglobin_a-typ"/>
</dbReference>
<dbReference type="PRINTS" id="PR00612">
    <property type="entry name" value="ALPHAHAEM"/>
</dbReference>
<evidence type="ECO:0000256" key="2">
    <source>
        <dbReference type="ARBA" id="ARBA00022448"/>
    </source>
</evidence>
<feature type="domain" description="Globin" evidence="10">
    <location>
        <begin position="2"/>
        <end position="142"/>
    </location>
</feature>
<evidence type="ECO:0000259" key="10">
    <source>
        <dbReference type="PROSITE" id="PS01033"/>
    </source>
</evidence>
<dbReference type="OrthoDB" id="8751793at2759"/>
<dbReference type="InterPro" id="IPR000971">
    <property type="entry name" value="Globin"/>
</dbReference>
<evidence type="ECO:0000256" key="6">
    <source>
        <dbReference type="ARBA" id="ARBA00022723"/>
    </source>
</evidence>